<dbReference type="EMBL" id="JAWNFY010000005">
    <property type="protein sequence ID" value="MDY5145939.1"/>
    <property type="molecule type" value="Genomic_DNA"/>
</dbReference>
<dbReference type="Proteomes" id="UP001284901">
    <property type="component" value="Unassembled WGS sequence"/>
</dbReference>
<feature type="compositionally biased region" description="Polar residues" evidence="1">
    <location>
        <begin position="1"/>
        <end position="58"/>
    </location>
</feature>
<dbReference type="GO" id="GO:0016747">
    <property type="term" value="F:acyltransferase activity, transferring groups other than amino-acyl groups"/>
    <property type="evidence" value="ECO:0007669"/>
    <property type="project" value="InterPro"/>
</dbReference>
<evidence type="ECO:0000259" key="2">
    <source>
        <dbReference type="PROSITE" id="PS51186"/>
    </source>
</evidence>
<dbReference type="Pfam" id="PF00583">
    <property type="entry name" value="Acetyltransf_1"/>
    <property type="match status" value="1"/>
</dbReference>
<dbReference type="GeneID" id="92814568"/>
<dbReference type="SUPFAM" id="SSF55729">
    <property type="entry name" value="Acyl-CoA N-acyltransferases (Nat)"/>
    <property type="match status" value="1"/>
</dbReference>
<dbReference type="InterPro" id="IPR016181">
    <property type="entry name" value="Acyl_CoA_acyltransferase"/>
</dbReference>
<proteinExistence type="predicted"/>
<feature type="domain" description="N-acetyltransferase" evidence="2">
    <location>
        <begin position="218"/>
        <end position="362"/>
    </location>
</feature>
<feature type="region of interest" description="Disordered" evidence="1">
    <location>
        <begin position="1"/>
        <end position="60"/>
    </location>
</feature>
<evidence type="ECO:0000313" key="3">
    <source>
        <dbReference type="EMBL" id="MDY5141120.1"/>
    </source>
</evidence>
<name>A0AAW9HDG8_9ACTO</name>
<protein>
    <submittedName>
        <fullName evidence="3">GNAT family N-acetyltransferase</fullName>
    </submittedName>
</protein>
<evidence type="ECO:0000313" key="5">
    <source>
        <dbReference type="Proteomes" id="UP001284901"/>
    </source>
</evidence>
<dbReference type="EMBL" id="JAWNFV010000015">
    <property type="protein sequence ID" value="MDY5141120.1"/>
    <property type="molecule type" value="Genomic_DNA"/>
</dbReference>
<evidence type="ECO:0000313" key="4">
    <source>
        <dbReference type="EMBL" id="MDY5145939.1"/>
    </source>
</evidence>
<dbReference type="AlphaFoldDB" id="A0AAW9HDG8"/>
<reference evidence="3 5" key="1">
    <citation type="submission" date="2023-10" db="EMBL/GenBank/DDBJ databases">
        <title>Whole Genome based description of the genera Actinobaculum and Actinotignum reveals a complex phylogenetic relationship within the species included in the genus Actinotignum.</title>
        <authorList>
            <person name="Jensen C.S."/>
            <person name="Dargis R."/>
            <person name="Kemp M."/>
            <person name="Christensen J.J."/>
        </authorList>
    </citation>
    <scope>NUCLEOTIDE SEQUENCE</scope>
    <source>
        <strain evidence="4 5">SLA_B089</strain>
        <strain evidence="3">SLA_B245</strain>
    </source>
</reference>
<sequence>MITKTNVKMTQETTTNHSPESCLNQSSESPQEQTLNPGSKKSPSQTPEQSPNQRSSEALSWRPLTPSDIPAWAALGAADPSLLHSATERDLRDFLANPEVDPATETLALYRGDHLLAGATVSTMGDVDQDDDLDIYIGYACPDLTYLPELLSRCEQLAIGLAERSETRYSGLSVQVARDDDAEETNAALGELGYRLTRKYEVMRRPAAQIPTVHIDGVTFRAPTLADEEPLRLAHAEAFRDHYGRYDYEAASWHSFLTGWRMRLDCSVVALSEETGAVVGYALANDYGTELYIEYLGSLRAVRGRGVGGQLVDRVITNAARAGYATVGLDVDTHSSTGAGRLYTAHGFEGYCAEVTLEKRLR</sequence>
<dbReference type="Proteomes" id="UP001288320">
    <property type="component" value="Unassembled WGS sequence"/>
</dbReference>
<gene>
    <name evidence="3" type="ORF">R6G74_07330</name>
    <name evidence="4" type="ORF">R6P33_02715</name>
</gene>
<organism evidence="3 6">
    <name type="scientific">Actinotignum timonense</name>
    <dbReference type="NCBI Taxonomy" id="1870995"/>
    <lineage>
        <taxon>Bacteria</taxon>
        <taxon>Bacillati</taxon>
        <taxon>Actinomycetota</taxon>
        <taxon>Actinomycetes</taxon>
        <taxon>Actinomycetales</taxon>
        <taxon>Actinomycetaceae</taxon>
        <taxon>Actinotignum</taxon>
    </lineage>
</organism>
<evidence type="ECO:0000256" key="1">
    <source>
        <dbReference type="SAM" id="MobiDB-lite"/>
    </source>
</evidence>
<comment type="caution">
    <text evidence="3">The sequence shown here is derived from an EMBL/GenBank/DDBJ whole genome shotgun (WGS) entry which is preliminary data.</text>
</comment>
<dbReference type="InterPro" id="IPR000182">
    <property type="entry name" value="GNAT_dom"/>
</dbReference>
<dbReference type="Gene3D" id="3.40.630.30">
    <property type="match status" value="1"/>
</dbReference>
<accession>A0AAW9HDG8</accession>
<dbReference type="CDD" id="cd04301">
    <property type="entry name" value="NAT_SF"/>
    <property type="match status" value="1"/>
</dbReference>
<dbReference type="PROSITE" id="PS51186">
    <property type="entry name" value="GNAT"/>
    <property type="match status" value="1"/>
</dbReference>
<keyword evidence="5" id="KW-1185">Reference proteome</keyword>
<evidence type="ECO:0000313" key="6">
    <source>
        <dbReference type="Proteomes" id="UP001288320"/>
    </source>
</evidence>
<dbReference type="RefSeq" id="WP_159455006.1">
    <property type="nucleotide sequence ID" value="NZ_CAUPFC010000037.1"/>
</dbReference>